<dbReference type="VEuPathDB" id="VectorBase:AMEC019834"/>
<keyword evidence="1" id="KW-1133">Transmembrane helix</keyword>
<evidence type="ECO:0000313" key="3">
    <source>
        <dbReference type="Proteomes" id="UP000075902"/>
    </source>
</evidence>
<dbReference type="Proteomes" id="UP000075902">
    <property type="component" value="Unassembled WGS sequence"/>
</dbReference>
<name>A0A182UG72_9DIPT</name>
<accession>A0A182UG72</accession>
<protein>
    <submittedName>
        <fullName evidence="2">Uncharacterized protein</fullName>
    </submittedName>
</protein>
<sequence length="354" mass="39228">MQRAAQLLQLRQLARRLGEVLFPLDLLVQHLLHGGLRQLGIVQLRHELHLFVHLVHLLVAQLVLLQNKLEPVAKGATKQITFPNNPFIAVPPPPTYFFAISMLSSFSFMFLSLFSFITACMSFSDCWNFSCVSFRFSSSCCIWARLSSLIVLFCRCSSRHRPSSFVFVMAILSCSRMRFSFSRFDASSVRSYCLCRATRRLFSFSDSTSRLCTVAYFSSSVMPLSAFASCSSILASRCLSSRSSFFASALLRVGSPLPACTSIPLPGLLPLLWAALRPTRYAISMMMISVTSAQPTAIGTMSGVSMASQSLAIENLPLYFRWNASSCSLVTVTVCSLRPAAADVRFSCCALLQW</sequence>
<reference evidence="2" key="2">
    <citation type="submission" date="2020-05" db="UniProtKB">
        <authorList>
            <consortium name="EnsemblMetazoa"/>
        </authorList>
    </citation>
    <scope>IDENTIFICATION</scope>
    <source>
        <strain evidence="2">CM1001059</strain>
    </source>
</reference>
<keyword evidence="3" id="KW-1185">Reference proteome</keyword>
<reference evidence="3" key="1">
    <citation type="submission" date="2014-01" db="EMBL/GenBank/DDBJ databases">
        <title>The Genome Sequence of Anopheles melas CM1001059_A (V2).</title>
        <authorList>
            <consortium name="The Broad Institute Genomics Platform"/>
            <person name="Neafsey D.E."/>
            <person name="Besansky N."/>
            <person name="Howell P."/>
            <person name="Walton C."/>
            <person name="Young S.K."/>
            <person name="Zeng Q."/>
            <person name="Gargeya S."/>
            <person name="Fitzgerald M."/>
            <person name="Haas B."/>
            <person name="Abouelleil A."/>
            <person name="Allen A.W."/>
            <person name="Alvarado L."/>
            <person name="Arachchi H.M."/>
            <person name="Berlin A.M."/>
            <person name="Chapman S.B."/>
            <person name="Gainer-Dewar J."/>
            <person name="Goldberg J."/>
            <person name="Griggs A."/>
            <person name="Gujja S."/>
            <person name="Hansen M."/>
            <person name="Howarth C."/>
            <person name="Imamovic A."/>
            <person name="Ireland A."/>
            <person name="Larimer J."/>
            <person name="McCowan C."/>
            <person name="Murphy C."/>
            <person name="Pearson M."/>
            <person name="Poon T.W."/>
            <person name="Priest M."/>
            <person name="Roberts A."/>
            <person name="Saif S."/>
            <person name="Shea T."/>
            <person name="Sisk P."/>
            <person name="Sykes S."/>
            <person name="Wortman J."/>
            <person name="Nusbaum C."/>
            <person name="Birren B."/>
        </authorList>
    </citation>
    <scope>NUCLEOTIDE SEQUENCE [LARGE SCALE GENOMIC DNA]</scope>
    <source>
        <strain evidence="3">CM1001059</strain>
    </source>
</reference>
<proteinExistence type="predicted"/>
<dbReference type="AlphaFoldDB" id="A0A182UG72"/>
<evidence type="ECO:0000313" key="2">
    <source>
        <dbReference type="EnsemblMetazoa" id="AMEC019834-PA"/>
    </source>
</evidence>
<evidence type="ECO:0000256" key="1">
    <source>
        <dbReference type="SAM" id="Phobius"/>
    </source>
</evidence>
<keyword evidence="1" id="KW-0472">Membrane</keyword>
<organism evidence="2 3">
    <name type="scientific">Anopheles melas</name>
    <dbReference type="NCBI Taxonomy" id="34690"/>
    <lineage>
        <taxon>Eukaryota</taxon>
        <taxon>Metazoa</taxon>
        <taxon>Ecdysozoa</taxon>
        <taxon>Arthropoda</taxon>
        <taxon>Hexapoda</taxon>
        <taxon>Insecta</taxon>
        <taxon>Pterygota</taxon>
        <taxon>Neoptera</taxon>
        <taxon>Endopterygota</taxon>
        <taxon>Diptera</taxon>
        <taxon>Nematocera</taxon>
        <taxon>Culicoidea</taxon>
        <taxon>Culicidae</taxon>
        <taxon>Anophelinae</taxon>
        <taxon>Anopheles</taxon>
    </lineage>
</organism>
<feature type="transmembrane region" description="Helical" evidence="1">
    <location>
        <begin position="96"/>
        <end position="120"/>
    </location>
</feature>
<keyword evidence="1" id="KW-0812">Transmembrane</keyword>
<dbReference type="EnsemblMetazoa" id="AMEC019834-RA">
    <property type="protein sequence ID" value="AMEC019834-PA"/>
    <property type="gene ID" value="AMEC019834"/>
</dbReference>